<organism evidence="1 2">
    <name type="scientific">Dreissena polymorpha</name>
    <name type="common">Zebra mussel</name>
    <name type="synonym">Mytilus polymorpha</name>
    <dbReference type="NCBI Taxonomy" id="45954"/>
    <lineage>
        <taxon>Eukaryota</taxon>
        <taxon>Metazoa</taxon>
        <taxon>Spiralia</taxon>
        <taxon>Lophotrochozoa</taxon>
        <taxon>Mollusca</taxon>
        <taxon>Bivalvia</taxon>
        <taxon>Autobranchia</taxon>
        <taxon>Heteroconchia</taxon>
        <taxon>Euheterodonta</taxon>
        <taxon>Imparidentia</taxon>
        <taxon>Neoheterodontei</taxon>
        <taxon>Myida</taxon>
        <taxon>Dreissenoidea</taxon>
        <taxon>Dreissenidae</taxon>
        <taxon>Dreissena</taxon>
    </lineage>
</organism>
<dbReference type="AlphaFoldDB" id="A0A9D4EV08"/>
<gene>
    <name evidence="1" type="ORF">DPMN_162518</name>
</gene>
<comment type="caution">
    <text evidence="1">The sequence shown here is derived from an EMBL/GenBank/DDBJ whole genome shotgun (WGS) entry which is preliminary data.</text>
</comment>
<accession>A0A9D4EV08</accession>
<evidence type="ECO:0000313" key="1">
    <source>
        <dbReference type="EMBL" id="KAH3784560.1"/>
    </source>
</evidence>
<reference evidence="1" key="2">
    <citation type="submission" date="2020-11" db="EMBL/GenBank/DDBJ databases">
        <authorList>
            <person name="McCartney M.A."/>
            <person name="Auch B."/>
            <person name="Kono T."/>
            <person name="Mallez S."/>
            <person name="Becker A."/>
            <person name="Gohl D.M."/>
            <person name="Silverstein K.A.T."/>
            <person name="Koren S."/>
            <person name="Bechman K.B."/>
            <person name="Herman A."/>
            <person name="Abrahante J.E."/>
            <person name="Garbe J."/>
        </authorList>
    </citation>
    <scope>NUCLEOTIDE SEQUENCE</scope>
    <source>
        <strain evidence="1">Duluth1</strain>
        <tissue evidence="1">Whole animal</tissue>
    </source>
</reference>
<dbReference type="EMBL" id="JAIWYP010000008">
    <property type="protein sequence ID" value="KAH3784560.1"/>
    <property type="molecule type" value="Genomic_DNA"/>
</dbReference>
<name>A0A9D4EV08_DREPO</name>
<dbReference type="Proteomes" id="UP000828390">
    <property type="component" value="Unassembled WGS sequence"/>
</dbReference>
<protein>
    <submittedName>
        <fullName evidence="1">Uncharacterized protein</fullName>
    </submittedName>
</protein>
<proteinExistence type="predicted"/>
<evidence type="ECO:0000313" key="2">
    <source>
        <dbReference type="Proteomes" id="UP000828390"/>
    </source>
</evidence>
<keyword evidence="2" id="KW-1185">Reference proteome</keyword>
<reference evidence="1" key="1">
    <citation type="journal article" date="2019" name="bioRxiv">
        <title>The Genome of the Zebra Mussel, Dreissena polymorpha: A Resource for Invasive Species Research.</title>
        <authorList>
            <person name="McCartney M.A."/>
            <person name="Auch B."/>
            <person name="Kono T."/>
            <person name="Mallez S."/>
            <person name="Zhang Y."/>
            <person name="Obille A."/>
            <person name="Becker A."/>
            <person name="Abrahante J.E."/>
            <person name="Garbe J."/>
            <person name="Badalamenti J.P."/>
            <person name="Herman A."/>
            <person name="Mangelson H."/>
            <person name="Liachko I."/>
            <person name="Sullivan S."/>
            <person name="Sone E.D."/>
            <person name="Koren S."/>
            <person name="Silverstein K.A.T."/>
            <person name="Beckman K.B."/>
            <person name="Gohl D.M."/>
        </authorList>
    </citation>
    <scope>NUCLEOTIDE SEQUENCE</scope>
    <source>
        <strain evidence="1">Duluth1</strain>
        <tissue evidence="1">Whole animal</tissue>
    </source>
</reference>
<sequence length="123" mass="14103">MHTKFNILSYGTDKYSSYTLSNDVKADKSPVLACAFSERTTRITSSNYNPHAVVKDTHIQDVHATDNRDDASKEGIDKVYEELAEQTNRSVEHDMCTQEHTSYNNEQPYTQLWSSEFDSETEL</sequence>